<evidence type="ECO:0000256" key="3">
    <source>
        <dbReference type="ARBA" id="ARBA00022989"/>
    </source>
</evidence>
<feature type="compositionally biased region" description="Basic and acidic residues" evidence="5">
    <location>
        <begin position="390"/>
        <end position="399"/>
    </location>
</feature>
<feature type="domain" description="Polycystin cation channel PKD1/PKD2" evidence="7">
    <location>
        <begin position="109"/>
        <end position="245"/>
    </location>
</feature>
<protein>
    <recommendedName>
        <fullName evidence="7">Polycystin cation channel PKD1/PKD2 domain-containing protein</fullName>
    </recommendedName>
</protein>
<evidence type="ECO:0000259" key="7">
    <source>
        <dbReference type="Pfam" id="PF08016"/>
    </source>
</evidence>
<keyword evidence="4 6" id="KW-0472">Membrane</keyword>
<dbReference type="Proteomes" id="UP001190700">
    <property type="component" value="Unassembled WGS sequence"/>
</dbReference>
<dbReference type="PANTHER" id="PTHR10877:SF183">
    <property type="entry name" value="AT14535P-RELATED"/>
    <property type="match status" value="1"/>
</dbReference>
<comment type="caution">
    <text evidence="8">The sequence shown here is derived from an EMBL/GenBank/DDBJ whole genome shotgun (WGS) entry which is preliminary data.</text>
</comment>
<dbReference type="EMBL" id="LGRX02034758">
    <property type="protein sequence ID" value="KAK3236953.1"/>
    <property type="molecule type" value="Genomic_DNA"/>
</dbReference>
<evidence type="ECO:0000256" key="1">
    <source>
        <dbReference type="ARBA" id="ARBA00004141"/>
    </source>
</evidence>
<dbReference type="Gene3D" id="1.10.287.70">
    <property type="match status" value="1"/>
</dbReference>
<dbReference type="AlphaFoldDB" id="A0AAE0BHY8"/>
<dbReference type="PANTHER" id="PTHR10877">
    <property type="entry name" value="POLYCYSTIN FAMILY MEMBER"/>
    <property type="match status" value="1"/>
</dbReference>
<feature type="transmembrane region" description="Helical" evidence="6">
    <location>
        <begin position="186"/>
        <end position="204"/>
    </location>
</feature>
<evidence type="ECO:0000256" key="4">
    <source>
        <dbReference type="ARBA" id="ARBA00023136"/>
    </source>
</evidence>
<dbReference type="GO" id="GO:0016020">
    <property type="term" value="C:membrane"/>
    <property type="evidence" value="ECO:0007669"/>
    <property type="project" value="UniProtKB-SubCell"/>
</dbReference>
<evidence type="ECO:0000256" key="6">
    <source>
        <dbReference type="SAM" id="Phobius"/>
    </source>
</evidence>
<sequence length="399" mass="45123">MPQSREFVEMYQERQTSGSVMNHFRDFFNVIDFLSFGILLCTISLWIRVLILCHHFDIEIRYDVYKSTTGFDENGGHVNWLQWSDAEGSELQEVTDRFSELIYIGDQIYLYRCFSGMSICLMLMRVLKLMDFHPDIGMVTRTISEAGTDLTNFSILFVIILALYTCMGHLLFGAATEIFSTYARSLNTCFVMMLGDAGFAAEIPDLGGRTAQFSGYMFFYSYMVLVFFILLSALLAIIVAAMDNVKAKNRRAGTKSADVPSDVADMLTYLYSAACSKWSGEQSITEPEMVKLVKIWRREMRRAGWATSRNVVKSEEKYLRVEKQAVSTKALEEGVLALLEKYGNGDIKRRSSLAIGVKADDVEGGMWKDYRAAVSLQKQQRSSGQGEPRFSGEHGDLAK</sequence>
<feature type="transmembrane region" description="Helical" evidence="6">
    <location>
        <begin position="109"/>
        <end position="130"/>
    </location>
</feature>
<evidence type="ECO:0000256" key="5">
    <source>
        <dbReference type="SAM" id="MobiDB-lite"/>
    </source>
</evidence>
<gene>
    <name evidence="8" type="ORF">CYMTET_52939</name>
</gene>
<comment type="subcellular location">
    <subcellularLocation>
        <location evidence="1">Membrane</location>
        <topology evidence="1">Multi-pass membrane protein</topology>
    </subcellularLocation>
</comment>
<proteinExistence type="predicted"/>
<accession>A0AAE0BHY8</accession>
<evidence type="ECO:0000313" key="9">
    <source>
        <dbReference type="Proteomes" id="UP001190700"/>
    </source>
</evidence>
<evidence type="ECO:0000313" key="8">
    <source>
        <dbReference type="EMBL" id="KAK3236953.1"/>
    </source>
</evidence>
<dbReference type="InterPro" id="IPR051223">
    <property type="entry name" value="Polycystin"/>
</dbReference>
<keyword evidence="9" id="KW-1185">Reference proteome</keyword>
<feature type="transmembrane region" description="Helical" evidence="6">
    <location>
        <begin position="216"/>
        <end position="241"/>
    </location>
</feature>
<feature type="transmembrane region" description="Helical" evidence="6">
    <location>
        <begin position="27"/>
        <end position="51"/>
    </location>
</feature>
<evidence type="ECO:0000256" key="2">
    <source>
        <dbReference type="ARBA" id="ARBA00022692"/>
    </source>
</evidence>
<feature type="region of interest" description="Disordered" evidence="5">
    <location>
        <begin position="377"/>
        <end position="399"/>
    </location>
</feature>
<reference evidence="8 9" key="1">
    <citation type="journal article" date="2015" name="Genome Biol. Evol.">
        <title>Comparative Genomics of a Bacterivorous Green Alga Reveals Evolutionary Causalities and Consequences of Phago-Mixotrophic Mode of Nutrition.</title>
        <authorList>
            <person name="Burns J.A."/>
            <person name="Paasch A."/>
            <person name="Narechania A."/>
            <person name="Kim E."/>
        </authorList>
    </citation>
    <scope>NUCLEOTIDE SEQUENCE [LARGE SCALE GENOMIC DNA]</scope>
    <source>
        <strain evidence="8 9">PLY_AMNH</strain>
    </source>
</reference>
<feature type="transmembrane region" description="Helical" evidence="6">
    <location>
        <begin position="150"/>
        <end position="174"/>
    </location>
</feature>
<keyword evidence="2 6" id="KW-0812">Transmembrane</keyword>
<dbReference type="Pfam" id="PF08016">
    <property type="entry name" value="PKD_channel"/>
    <property type="match status" value="1"/>
</dbReference>
<organism evidence="8 9">
    <name type="scientific">Cymbomonas tetramitiformis</name>
    <dbReference type="NCBI Taxonomy" id="36881"/>
    <lineage>
        <taxon>Eukaryota</taxon>
        <taxon>Viridiplantae</taxon>
        <taxon>Chlorophyta</taxon>
        <taxon>Pyramimonadophyceae</taxon>
        <taxon>Pyramimonadales</taxon>
        <taxon>Pyramimonadaceae</taxon>
        <taxon>Cymbomonas</taxon>
    </lineage>
</organism>
<feature type="non-terminal residue" evidence="8">
    <location>
        <position position="399"/>
    </location>
</feature>
<dbReference type="InterPro" id="IPR013122">
    <property type="entry name" value="PKD1_2_channel"/>
</dbReference>
<name>A0AAE0BHY8_9CHLO</name>
<keyword evidence="3 6" id="KW-1133">Transmembrane helix</keyword>